<dbReference type="Gene3D" id="3.10.180.10">
    <property type="entry name" value="2,3-Dihydroxybiphenyl 1,2-Dioxygenase, domain 1"/>
    <property type="match status" value="1"/>
</dbReference>
<dbReference type="Proteomes" id="UP000315112">
    <property type="component" value="Unassembled WGS sequence"/>
</dbReference>
<evidence type="ECO:0000313" key="2">
    <source>
        <dbReference type="EMBL" id="TWI42873.1"/>
    </source>
</evidence>
<evidence type="ECO:0008006" key="5">
    <source>
        <dbReference type="Google" id="ProtNLM"/>
    </source>
</evidence>
<reference evidence="1 4" key="3">
    <citation type="submission" date="2019-12" db="EMBL/GenBank/DDBJ databases">
        <title>Draft Genome Sequences of Six Type Strains of the Genus Massilia.</title>
        <authorList>
            <person name="Miess H."/>
            <person name="Frediansyah A."/>
            <person name="Goeker M."/>
            <person name="Gross H."/>
        </authorList>
    </citation>
    <scope>NUCLEOTIDE SEQUENCE [LARGE SCALE GENOMIC DNA]</scope>
    <source>
        <strain evidence="1 4">DSM 26639</strain>
    </source>
</reference>
<evidence type="ECO:0000313" key="4">
    <source>
        <dbReference type="Proteomes" id="UP000437862"/>
    </source>
</evidence>
<dbReference type="SUPFAM" id="SSF54593">
    <property type="entry name" value="Glyoxalase/Bleomycin resistance protein/Dihydroxybiphenyl dioxygenase"/>
    <property type="match status" value="1"/>
</dbReference>
<evidence type="ECO:0000313" key="1">
    <source>
        <dbReference type="EMBL" id="QGZ38813.1"/>
    </source>
</evidence>
<reference evidence="2" key="2">
    <citation type="submission" date="2019-07" db="EMBL/GenBank/DDBJ databases">
        <authorList>
            <person name="Whitman W."/>
            <person name="Huntemann M."/>
            <person name="Clum A."/>
            <person name="Pillay M."/>
            <person name="Palaniappan K."/>
            <person name="Varghese N."/>
            <person name="Mikhailova N."/>
            <person name="Stamatis D."/>
            <person name="Reddy T."/>
            <person name="Daum C."/>
            <person name="Shapiro N."/>
            <person name="Ivanova N."/>
            <person name="Kyrpides N."/>
            <person name="Woyke T."/>
        </authorList>
    </citation>
    <scope>NUCLEOTIDE SEQUENCE</scope>
    <source>
        <strain evidence="2">CGMCC 1.10685</strain>
    </source>
</reference>
<accession>A0A562PEV7</accession>
<dbReference type="InterPro" id="IPR029068">
    <property type="entry name" value="Glyas_Bleomycin-R_OHBP_Dase"/>
</dbReference>
<keyword evidence="4" id="KW-1185">Reference proteome</keyword>
<dbReference type="EMBL" id="CP046904">
    <property type="protein sequence ID" value="QGZ38813.1"/>
    <property type="molecule type" value="Genomic_DNA"/>
</dbReference>
<organism evidence="2 3">
    <name type="scientific">Pseudoduganella flava</name>
    <dbReference type="NCBI Taxonomy" id="871742"/>
    <lineage>
        <taxon>Bacteria</taxon>
        <taxon>Pseudomonadati</taxon>
        <taxon>Pseudomonadota</taxon>
        <taxon>Betaproteobacteria</taxon>
        <taxon>Burkholderiales</taxon>
        <taxon>Oxalobacteraceae</taxon>
        <taxon>Telluria group</taxon>
        <taxon>Pseudoduganella</taxon>
    </lineage>
</organism>
<protein>
    <recommendedName>
        <fullName evidence="5">Glyoxalase</fullName>
    </recommendedName>
</protein>
<proteinExistence type="predicted"/>
<evidence type="ECO:0000313" key="3">
    <source>
        <dbReference type="Proteomes" id="UP000315112"/>
    </source>
</evidence>
<dbReference type="AlphaFoldDB" id="A0A562PEV7"/>
<dbReference type="RefSeq" id="WP_145880807.1">
    <property type="nucleotide sequence ID" value="NZ_CP046904.1"/>
</dbReference>
<reference evidence="2 3" key="1">
    <citation type="journal article" date="2015" name="Stand. Genomic Sci.">
        <title>Genomic Encyclopedia of Bacterial and Archaeal Type Strains, Phase III: the genomes of soil and plant-associated and newly described type strains.</title>
        <authorList>
            <person name="Whitman W.B."/>
            <person name="Woyke T."/>
            <person name="Klenk H.P."/>
            <person name="Zhou Y."/>
            <person name="Lilburn T.G."/>
            <person name="Beck B.J."/>
            <person name="De Vos P."/>
            <person name="Vandamme P."/>
            <person name="Eisen J.A."/>
            <person name="Garrity G."/>
            <person name="Hugenholtz P."/>
            <person name="Kyrpides N.C."/>
        </authorList>
    </citation>
    <scope>NUCLEOTIDE SEQUENCE [LARGE SCALE GENOMIC DNA]</scope>
    <source>
        <strain evidence="2 3">CGMCC 1.10685</strain>
    </source>
</reference>
<sequence>MIDLKVHEVRPFVGARDFAESKAFYQALGWEIEYEDDSLALLANADYCFYLQNHYAKEWVENTMLHVAVADARACYEQVKALLDSGRFPDARVAEPKEEPYGALVTYVWDPAGVLLHLAEWLPDGQKAA</sequence>
<dbReference type="EMBL" id="VLKW01000013">
    <property type="protein sequence ID" value="TWI42873.1"/>
    <property type="molecule type" value="Genomic_DNA"/>
</dbReference>
<name>A0A562PEV7_9BURK</name>
<dbReference type="OrthoDB" id="674527at2"/>
<dbReference type="Proteomes" id="UP000437862">
    <property type="component" value="Chromosome"/>
</dbReference>
<gene>
    <name evidence="1" type="ORF">GO485_06955</name>
    <name evidence="2" type="ORF">IP92_05206</name>
</gene>